<sequence length="1078" mass="119045">MSPQGHEAEPSEATDPTTARDNRRRMSTNGDPDVPREEKKPSRLSALVSKLGLDAGTLKTMFKGSLPPTIAVAMLQAPPVAAQFATVGYLVPIISVLAMAVMPRGKFMMNLLLNALAVCVGSAVSMLALWSAIQARNSTSASGYSSSQSAVCAVWLFANIWFGNVVRAKLPAFNLPVITYSILVNISATFGPLMATTAAAHIFVQQLLTAMLTALALALAVNLLVFPVSSRLVVFKELARAIGLLRKLVSLQKAYLASLEPDAAFAAAMDPELFPAKAEGATHPDDNDPRPAKEAEAAKPLEETAAKMRELSGKLHADLPFAKRDLAWGKLDAKDLSEMYKLFRNVYIPVLGMNTIIDIFQRFSESPDWDRTDDTPNTKDAEKHVWNEVMRQLQEPFEILSLAVDQGLEHAAMCLELVPRHKKASGKAGKPGLSTSDIDLEAHQEPKPGDPGFARVLGNKIQAFYSKKGELLKMWVQERGISLDKDTSDRPYFRSERDQVQLYIILYMESLMHASGGAVQDLVDFADEKVDDGTMSKKRLIIPTIHRLRKWFLAVLSDEDASAEQTPDAMEAGANMVSFGGNYNRKKDPEHLPPETAWQRFGNGLRKISNFFGSEESLFGLRVACATMTIGIVAFLENTQQFFVEQRLVWALIIITIGWASSTLSRQFPSGQSFFGFLCRVGGTIVAMCLSLIIWYIVGGRIPGVIVFLWLSIFISYYFFVKFPRFLPAVLIAIITQVLIIGYGLQVLAIGKAAAERTGQPFYPSNVHGTAGDVNVPGTPAHHLFKAGRKIFGKVMMLIPSMSQHSEWQKWEPTVGGKFPRDAYKDIIKRSTRIMAYLTLASYTMMHPTHVRLSHHDEDDDERRVRRSHLRGASQSLHSRSRAPSLSSANREWMSALAAFIDVLKPTHHTILSTLTLLSNSLLSGQSLPPFLPLPRPYEMTRQLMRLRRSALPVTDMKEGDHNDEEEDDDDVSDGAPIRMVDTRTGLDDYTAAATTKRRGHARRNAAVANILDPRNIEQPGYAEFAVLQICTVLVCGDLEALLTAVSGLVGVVDFCFSFDDSDSSLDLGRKEGKRKRH</sequence>
<reference evidence="9" key="1">
    <citation type="journal article" date="2023" name="Mol. Phylogenet. Evol.">
        <title>Genome-scale phylogeny and comparative genomics of the fungal order Sordariales.</title>
        <authorList>
            <person name="Hensen N."/>
            <person name="Bonometti L."/>
            <person name="Westerberg I."/>
            <person name="Brannstrom I.O."/>
            <person name="Guillou S."/>
            <person name="Cros-Aarteil S."/>
            <person name="Calhoun S."/>
            <person name="Haridas S."/>
            <person name="Kuo A."/>
            <person name="Mondo S."/>
            <person name="Pangilinan J."/>
            <person name="Riley R."/>
            <person name="LaButti K."/>
            <person name="Andreopoulos B."/>
            <person name="Lipzen A."/>
            <person name="Chen C."/>
            <person name="Yan M."/>
            <person name="Daum C."/>
            <person name="Ng V."/>
            <person name="Clum A."/>
            <person name="Steindorff A."/>
            <person name="Ohm R.A."/>
            <person name="Martin F."/>
            <person name="Silar P."/>
            <person name="Natvig D.O."/>
            <person name="Lalanne C."/>
            <person name="Gautier V."/>
            <person name="Ament-Velasquez S.L."/>
            <person name="Kruys A."/>
            <person name="Hutchinson M.I."/>
            <person name="Powell A.J."/>
            <person name="Barry K."/>
            <person name="Miller A.N."/>
            <person name="Grigoriev I.V."/>
            <person name="Debuchy R."/>
            <person name="Gladieux P."/>
            <person name="Hiltunen Thoren M."/>
            <person name="Johannesson H."/>
        </authorList>
    </citation>
    <scope>NUCLEOTIDE SEQUENCE</scope>
    <source>
        <strain evidence="9">CBS 757.83</strain>
    </source>
</reference>
<evidence type="ECO:0000313" key="9">
    <source>
        <dbReference type="EMBL" id="KAK4097486.1"/>
    </source>
</evidence>
<proteinExistence type="predicted"/>
<keyword evidence="3 6" id="KW-1133">Transmembrane helix</keyword>
<gene>
    <name evidence="9" type="ORF">N658DRAFT_518600</name>
</gene>
<feature type="compositionally biased region" description="Polar residues" evidence="5">
    <location>
        <begin position="873"/>
        <end position="885"/>
    </location>
</feature>
<organism evidence="9 10">
    <name type="scientific">Parathielavia hyrcaniae</name>
    <dbReference type="NCBI Taxonomy" id="113614"/>
    <lineage>
        <taxon>Eukaryota</taxon>
        <taxon>Fungi</taxon>
        <taxon>Dikarya</taxon>
        <taxon>Ascomycota</taxon>
        <taxon>Pezizomycotina</taxon>
        <taxon>Sordariomycetes</taxon>
        <taxon>Sordariomycetidae</taxon>
        <taxon>Sordariales</taxon>
        <taxon>Chaetomiaceae</taxon>
        <taxon>Parathielavia</taxon>
    </lineage>
</organism>
<feature type="region of interest" description="Disordered" evidence="5">
    <location>
        <begin position="277"/>
        <end position="298"/>
    </location>
</feature>
<name>A0AAN6PY31_9PEZI</name>
<evidence type="ECO:0000313" key="10">
    <source>
        <dbReference type="Proteomes" id="UP001305647"/>
    </source>
</evidence>
<evidence type="ECO:0000256" key="3">
    <source>
        <dbReference type="ARBA" id="ARBA00022989"/>
    </source>
</evidence>
<feature type="transmembrane region" description="Helical" evidence="6">
    <location>
        <begin position="704"/>
        <end position="721"/>
    </location>
</feature>
<feature type="transmembrane region" description="Helical" evidence="6">
    <location>
        <begin position="210"/>
        <end position="234"/>
    </location>
</feature>
<feature type="transmembrane region" description="Helical" evidence="6">
    <location>
        <begin position="677"/>
        <end position="698"/>
    </location>
</feature>
<feature type="compositionally biased region" description="Basic and acidic residues" evidence="5">
    <location>
        <begin position="280"/>
        <end position="298"/>
    </location>
</feature>
<evidence type="ECO:0008006" key="11">
    <source>
        <dbReference type="Google" id="ProtNLM"/>
    </source>
</evidence>
<protein>
    <recommendedName>
        <fullName evidence="11">ER transporter 6TM N-terminal domain-containing protein</fullName>
    </recommendedName>
</protein>
<comment type="caution">
    <text evidence="9">The sequence shown here is derived from an EMBL/GenBank/DDBJ whole genome shotgun (WGS) entry which is preliminary data.</text>
</comment>
<dbReference type="AlphaFoldDB" id="A0AAN6PY31"/>
<accession>A0AAN6PY31</accession>
<feature type="region of interest" description="Disordered" evidence="5">
    <location>
        <begin position="953"/>
        <end position="978"/>
    </location>
</feature>
<evidence type="ECO:0000259" key="8">
    <source>
        <dbReference type="Pfam" id="PF13515"/>
    </source>
</evidence>
<evidence type="ECO:0000256" key="4">
    <source>
        <dbReference type="ARBA" id="ARBA00023136"/>
    </source>
</evidence>
<evidence type="ECO:0000256" key="2">
    <source>
        <dbReference type="ARBA" id="ARBA00022692"/>
    </source>
</evidence>
<evidence type="ECO:0000256" key="5">
    <source>
        <dbReference type="SAM" id="MobiDB-lite"/>
    </source>
</evidence>
<feature type="transmembrane region" description="Helical" evidence="6">
    <location>
        <begin position="111"/>
        <end position="133"/>
    </location>
</feature>
<feature type="region of interest" description="Disordered" evidence="5">
    <location>
        <begin position="854"/>
        <end position="885"/>
    </location>
</feature>
<feature type="domain" description="Putative ER transporter 6TM N-terminal" evidence="7">
    <location>
        <begin position="140"/>
        <end position="363"/>
    </location>
</feature>
<evidence type="ECO:0000259" key="7">
    <source>
        <dbReference type="Pfam" id="PF10337"/>
    </source>
</evidence>
<comment type="subcellular location">
    <subcellularLocation>
        <location evidence="1">Membrane</location>
        <topology evidence="1">Multi-pass membrane protein</topology>
    </subcellularLocation>
</comment>
<feature type="transmembrane region" description="Helical" evidence="6">
    <location>
        <begin position="178"/>
        <end position="204"/>
    </location>
</feature>
<evidence type="ECO:0000256" key="1">
    <source>
        <dbReference type="ARBA" id="ARBA00004141"/>
    </source>
</evidence>
<dbReference type="Proteomes" id="UP001305647">
    <property type="component" value="Unassembled WGS sequence"/>
</dbReference>
<feature type="region of interest" description="Disordered" evidence="5">
    <location>
        <begin position="1"/>
        <end position="43"/>
    </location>
</feature>
<feature type="transmembrane region" description="Helical" evidence="6">
    <location>
        <begin position="726"/>
        <end position="745"/>
    </location>
</feature>
<dbReference type="PANTHER" id="PTHR37994">
    <property type="entry name" value="ARAE_2_N DOMAIN-CONTAINING PROTEIN-RELATED"/>
    <property type="match status" value="1"/>
</dbReference>
<keyword evidence="4 6" id="KW-0472">Membrane</keyword>
<keyword evidence="10" id="KW-1185">Reference proteome</keyword>
<dbReference type="InterPro" id="IPR049453">
    <property type="entry name" value="Memb_transporter_dom"/>
</dbReference>
<keyword evidence="2 6" id="KW-0812">Transmembrane</keyword>
<feature type="transmembrane region" description="Helical" evidence="6">
    <location>
        <begin position="619"/>
        <end position="636"/>
    </location>
</feature>
<feature type="transmembrane region" description="Helical" evidence="6">
    <location>
        <begin position="80"/>
        <end position="99"/>
    </location>
</feature>
<dbReference type="PANTHER" id="PTHR37994:SF4">
    <property type="entry name" value="ER TRANSPORTER 6TM N-TERMINAL DOMAIN-CONTAINING PROTEIN-RELATED"/>
    <property type="match status" value="1"/>
</dbReference>
<feature type="transmembrane region" description="Helical" evidence="6">
    <location>
        <begin position="648"/>
        <end position="665"/>
    </location>
</feature>
<dbReference type="InterPro" id="IPR018823">
    <property type="entry name" value="ArAE_2_N"/>
</dbReference>
<dbReference type="GO" id="GO:0016020">
    <property type="term" value="C:membrane"/>
    <property type="evidence" value="ECO:0007669"/>
    <property type="project" value="UniProtKB-SubCell"/>
</dbReference>
<reference evidence="9" key="2">
    <citation type="submission" date="2023-05" db="EMBL/GenBank/DDBJ databases">
        <authorList>
            <consortium name="Lawrence Berkeley National Laboratory"/>
            <person name="Steindorff A."/>
            <person name="Hensen N."/>
            <person name="Bonometti L."/>
            <person name="Westerberg I."/>
            <person name="Brannstrom I.O."/>
            <person name="Guillou S."/>
            <person name="Cros-Aarteil S."/>
            <person name="Calhoun S."/>
            <person name="Haridas S."/>
            <person name="Kuo A."/>
            <person name="Mondo S."/>
            <person name="Pangilinan J."/>
            <person name="Riley R."/>
            <person name="Labutti K."/>
            <person name="Andreopoulos B."/>
            <person name="Lipzen A."/>
            <person name="Chen C."/>
            <person name="Yanf M."/>
            <person name="Daum C."/>
            <person name="Ng V."/>
            <person name="Clum A."/>
            <person name="Ohm R."/>
            <person name="Martin F."/>
            <person name="Silar P."/>
            <person name="Natvig D."/>
            <person name="Lalanne C."/>
            <person name="Gautier V."/>
            <person name="Ament-Velasquez S.L."/>
            <person name="Kruys A."/>
            <person name="Hutchinson M.I."/>
            <person name="Powell A.J."/>
            <person name="Barry K."/>
            <person name="Miller A.N."/>
            <person name="Grigoriev I.V."/>
            <person name="Debuchy R."/>
            <person name="Gladieux P."/>
            <person name="Thoren M.H."/>
            <person name="Johannesson H."/>
        </authorList>
    </citation>
    <scope>NUCLEOTIDE SEQUENCE</scope>
    <source>
        <strain evidence="9">CBS 757.83</strain>
    </source>
</reference>
<feature type="transmembrane region" description="Helical" evidence="6">
    <location>
        <begin position="145"/>
        <end position="166"/>
    </location>
</feature>
<feature type="domain" description="Putative ER transporter 6TM N-terminal" evidence="7">
    <location>
        <begin position="53"/>
        <end position="139"/>
    </location>
</feature>
<dbReference type="Pfam" id="PF10337">
    <property type="entry name" value="ArAE_2_N"/>
    <property type="match status" value="2"/>
</dbReference>
<dbReference type="Pfam" id="PF13515">
    <property type="entry name" value="FUSC_2"/>
    <property type="match status" value="1"/>
</dbReference>
<dbReference type="EMBL" id="MU863674">
    <property type="protein sequence ID" value="KAK4097486.1"/>
    <property type="molecule type" value="Genomic_DNA"/>
</dbReference>
<feature type="domain" description="Integral membrane bound transporter" evidence="8">
    <location>
        <begin position="643"/>
        <end position="758"/>
    </location>
</feature>
<feature type="compositionally biased region" description="Acidic residues" evidence="5">
    <location>
        <begin position="962"/>
        <end position="973"/>
    </location>
</feature>
<evidence type="ECO:0000256" key="6">
    <source>
        <dbReference type="SAM" id="Phobius"/>
    </source>
</evidence>